<evidence type="ECO:0000313" key="1">
    <source>
        <dbReference type="EMBL" id="TNN75468.1"/>
    </source>
</evidence>
<dbReference type="EMBL" id="SRLO01000103">
    <property type="protein sequence ID" value="TNN75468.1"/>
    <property type="molecule type" value="Genomic_DNA"/>
</dbReference>
<comment type="caution">
    <text evidence="1">The sequence shown here is derived from an EMBL/GenBank/DDBJ whole genome shotgun (WGS) entry which is preliminary data.</text>
</comment>
<proteinExistence type="predicted"/>
<dbReference type="Proteomes" id="UP000314294">
    <property type="component" value="Unassembled WGS sequence"/>
</dbReference>
<evidence type="ECO:0000313" key="2">
    <source>
        <dbReference type="Proteomes" id="UP000314294"/>
    </source>
</evidence>
<gene>
    <name evidence="1" type="ORF">EYF80_014280</name>
</gene>
<sequence length="162" mass="16483">MEEFSLSILPTASATASSARVLATLKTFTLTSVSSGSLPRARWRASSTTVGFPIAFGSTGGGGGVSRIGSTLCGFSSIGVSAGTLASGSISTSSFSNSANSSGVREAKSSSSSTSSYLLNSLRYPKQLMAKVRLAQTALWMGSRQAKLETLGLAPRPGSRST</sequence>
<accession>A0A4Z2IBS7</accession>
<name>A0A4Z2IBS7_9TELE</name>
<dbReference type="AlphaFoldDB" id="A0A4Z2IBS7"/>
<reference evidence="1 2" key="1">
    <citation type="submission" date="2019-03" db="EMBL/GenBank/DDBJ databases">
        <title>First draft genome of Liparis tanakae, snailfish: a comprehensive survey of snailfish specific genes.</title>
        <authorList>
            <person name="Kim W."/>
            <person name="Song I."/>
            <person name="Jeong J.-H."/>
            <person name="Kim D."/>
            <person name="Kim S."/>
            <person name="Ryu S."/>
            <person name="Song J.Y."/>
            <person name="Lee S.K."/>
        </authorList>
    </citation>
    <scope>NUCLEOTIDE SEQUENCE [LARGE SCALE GENOMIC DNA]</scope>
    <source>
        <tissue evidence="1">Muscle</tissue>
    </source>
</reference>
<protein>
    <submittedName>
        <fullName evidence="1">Uncharacterized protein</fullName>
    </submittedName>
</protein>
<organism evidence="1 2">
    <name type="scientific">Liparis tanakae</name>
    <name type="common">Tanaka's snailfish</name>
    <dbReference type="NCBI Taxonomy" id="230148"/>
    <lineage>
        <taxon>Eukaryota</taxon>
        <taxon>Metazoa</taxon>
        <taxon>Chordata</taxon>
        <taxon>Craniata</taxon>
        <taxon>Vertebrata</taxon>
        <taxon>Euteleostomi</taxon>
        <taxon>Actinopterygii</taxon>
        <taxon>Neopterygii</taxon>
        <taxon>Teleostei</taxon>
        <taxon>Neoteleostei</taxon>
        <taxon>Acanthomorphata</taxon>
        <taxon>Eupercaria</taxon>
        <taxon>Perciformes</taxon>
        <taxon>Cottioidei</taxon>
        <taxon>Cottales</taxon>
        <taxon>Liparidae</taxon>
        <taxon>Liparis</taxon>
    </lineage>
</organism>
<keyword evidence="2" id="KW-1185">Reference proteome</keyword>